<dbReference type="Proteomes" id="UP000295252">
    <property type="component" value="Chromosome VII"/>
</dbReference>
<evidence type="ECO:0000256" key="2">
    <source>
        <dbReference type="ARBA" id="ARBA00022679"/>
    </source>
</evidence>
<organism evidence="6 7">
    <name type="scientific">Coffea canephora</name>
    <name type="common">Robusta coffee</name>
    <dbReference type="NCBI Taxonomy" id="49390"/>
    <lineage>
        <taxon>Eukaryota</taxon>
        <taxon>Viridiplantae</taxon>
        <taxon>Streptophyta</taxon>
        <taxon>Embryophyta</taxon>
        <taxon>Tracheophyta</taxon>
        <taxon>Spermatophyta</taxon>
        <taxon>Magnoliopsida</taxon>
        <taxon>eudicotyledons</taxon>
        <taxon>Gunneridae</taxon>
        <taxon>Pentapetalae</taxon>
        <taxon>asterids</taxon>
        <taxon>lamiids</taxon>
        <taxon>Gentianales</taxon>
        <taxon>Rubiaceae</taxon>
        <taxon>Ixoroideae</taxon>
        <taxon>Gardenieae complex</taxon>
        <taxon>Bertiereae - Coffeeae clade</taxon>
        <taxon>Coffeeae</taxon>
        <taxon>Coffea</taxon>
    </lineage>
</organism>
<keyword evidence="3" id="KW-0949">S-adenosyl-L-methionine</keyword>
<evidence type="ECO:0000259" key="5">
    <source>
        <dbReference type="Pfam" id="PF00891"/>
    </source>
</evidence>
<dbReference type="InParanoid" id="A0A068UU84"/>
<keyword evidence="7" id="KW-1185">Reference proteome</keyword>
<sequence>MMMLLHLKLHFWGYAAGEPEFGKIFNEAMASDSNLTMEVLMTQSRLVFEGLESLVDVGGGTGKDGRAIVQNFPNIETYQIEDNEAIETQMSFDMQMLVLYGAKERTEKEWATLFSDADFSSYKIFPVLGIWCLIEVYP</sequence>
<dbReference type="PANTHER" id="PTHR11746">
    <property type="entry name" value="O-METHYLTRANSFERASE"/>
    <property type="match status" value="1"/>
</dbReference>
<dbReference type="PROSITE" id="PS51683">
    <property type="entry name" value="SAM_OMT_II"/>
    <property type="match status" value="1"/>
</dbReference>
<feature type="chain" id="PRO_5001658253" description="O-methyltransferase C-terminal domain-containing protein" evidence="4">
    <location>
        <begin position="18"/>
        <end position="138"/>
    </location>
</feature>
<dbReference type="PhylomeDB" id="A0A068UU84"/>
<feature type="signal peptide" evidence="4">
    <location>
        <begin position="1"/>
        <end position="17"/>
    </location>
</feature>
<gene>
    <name evidence="6" type="ORF">GSCOC_T00035133001</name>
</gene>
<keyword evidence="1" id="KW-0489">Methyltransferase</keyword>
<dbReference type="GO" id="GO:0032259">
    <property type="term" value="P:methylation"/>
    <property type="evidence" value="ECO:0007669"/>
    <property type="project" value="UniProtKB-KW"/>
</dbReference>
<evidence type="ECO:0000256" key="3">
    <source>
        <dbReference type="ARBA" id="ARBA00022691"/>
    </source>
</evidence>
<keyword evidence="2" id="KW-0808">Transferase</keyword>
<name>A0A068UU84_COFCA</name>
<dbReference type="AlphaFoldDB" id="A0A068UU84"/>
<evidence type="ECO:0000313" key="6">
    <source>
        <dbReference type="EMBL" id="CDP11862.1"/>
    </source>
</evidence>
<dbReference type="Pfam" id="PF00891">
    <property type="entry name" value="Methyltransf_2"/>
    <property type="match status" value="1"/>
</dbReference>
<dbReference type="InterPro" id="IPR016461">
    <property type="entry name" value="COMT-like"/>
</dbReference>
<dbReference type="SUPFAM" id="SSF53335">
    <property type="entry name" value="S-adenosyl-L-methionine-dependent methyltransferases"/>
    <property type="match status" value="1"/>
</dbReference>
<evidence type="ECO:0000256" key="4">
    <source>
        <dbReference type="SAM" id="SignalP"/>
    </source>
</evidence>
<dbReference type="EMBL" id="HG739144">
    <property type="protein sequence ID" value="CDP11862.1"/>
    <property type="molecule type" value="Genomic_DNA"/>
</dbReference>
<evidence type="ECO:0000313" key="7">
    <source>
        <dbReference type="Proteomes" id="UP000295252"/>
    </source>
</evidence>
<proteinExistence type="predicted"/>
<dbReference type="GO" id="GO:0008171">
    <property type="term" value="F:O-methyltransferase activity"/>
    <property type="evidence" value="ECO:0007669"/>
    <property type="project" value="InterPro"/>
</dbReference>
<feature type="domain" description="O-methyltransferase C-terminal" evidence="5">
    <location>
        <begin position="11"/>
        <end position="77"/>
    </location>
</feature>
<accession>A0A068UU84</accession>
<dbReference type="STRING" id="49390.A0A068UU84"/>
<reference evidence="7" key="1">
    <citation type="journal article" date="2014" name="Science">
        <title>The coffee genome provides insight into the convergent evolution of caffeine biosynthesis.</title>
        <authorList>
            <person name="Denoeud F."/>
            <person name="Carretero-Paulet L."/>
            <person name="Dereeper A."/>
            <person name="Droc G."/>
            <person name="Guyot R."/>
            <person name="Pietrella M."/>
            <person name="Zheng C."/>
            <person name="Alberti A."/>
            <person name="Anthony F."/>
            <person name="Aprea G."/>
            <person name="Aury J.M."/>
            <person name="Bento P."/>
            <person name="Bernard M."/>
            <person name="Bocs S."/>
            <person name="Campa C."/>
            <person name="Cenci A."/>
            <person name="Combes M.C."/>
            <person name="Crouzillat D."/>
            <person name="Da Silva C."/>
            <person name="Daddiego L."/>
            <person name="De Bellis F."/>
            <person name="Dussert S."/>
            <person name="Garsmeur O."/>
            <person name="Gayraud T."/>
            <person name="Guignon V."/>
            <person name="Jahn K."/>
            <person name="Jamilloux V."/>
            <person name="Joet T."/>
            <person name="Labadie K."/>
            <person name="Lan T."/>
            <person name="Leclercq J."/>
            <person name="Lepelley M."/>
            <person name="Leroy T."/>
            <person name="Li L.T."/>
            <person name="Librado P."/>
            <person name="Lopez L."/>
            <person name="Munoz A."/>
            <person name="Noel B."/>
            <person name="Pallavicini A."/>
            <person name="Perrotta G."/>
            <person name="Poncet V."/>
            <person name="Pot D."/>
            <person name="Priyono X."/>
            <person name="Rigoreau M."/>
            <person name="Rouard M."/>
            <person name="Rozas J."/>
            <person name="Tranchant-Dubreuil C."/>
            <person name="VanBuren R."/>
            <person name="Zhang Q."/>
            <person name="Andrade A.C."/>
            <person name="Argout X."/>
            <person name="Bertrand B."/>
            <person name="de Kochko A."/>
            <person name="Graziosi G."/>
            <person name="Henry R.J."/>
            <person name="Jayarama X."/>
            <person name="Ming R."/>
            <person name="Nagai C."/>
            <person name="Rounsley S."/>
            <person name="Sankoff D."/>
            <person name="Giuliano G."/>
            <person name="Albert V.A."/>
            <person name="Wincker P."/>
            <person name="Lashermes P."/>
        </authorList>
    </citation>
    <scope>NUCLEOTIDE SEQUENCE [LARGE SCALE GENOMIC DNA]</scope>
    <source>
        <strain evidence="7">cv. DH200-94</strain>
    </source>
</reference>
<dbReference type="InterPro" id="IPR029063">
    <property type="entry name" value="SAM-dependent_MTases_sf"/>
</dbReference>
<dbReference type="InterPro" id="IPR001077">
    <property type="entry name" value="COMT_C"/>
</dbReference>
<dbReference type="Gene3D" id="3.40.50.150">
    <property type="entry name" value="Vaccinia Virus protein VP39"/>
    <property type="match status" value="2"/>
</dbReference>
<dbReference type="Gramene" id="CDP11862">
    <property type="protein sequence ID" value="CDP11862"/>
    <property type="gene ID" value="GSCOC_T00035133001"/>
</dbReference>
<keyword evidence="4" id="KW-0732">Signal</keyword>
<protein>
    <recommendedName>
        <fullName evidence="5">O-methyltransferase C-terminal domain-containing protein</fullName>
    </recommendedName>
</protein>
<evidence type="ECO:0000256" key="1">
    <source>
        <dbReference type="ARBA" id="ARBA00022603"/>
    </source>
</evidence>